<dbReference type="InterPro" id="IPR002347">
    <property type="entry name" value="SDR_fam"/>
</dbReference>
<sequence>MSSLLAVTLLPGYAAYAASKAAMEAMLRVTSTKELGPVRVTVNCVAPGPVATELFFQGKSEEAVESFRAGHPMGLRLLS</sequence>
<proteinExistence type="inferred from homology"/>
<keyword evidence="2" id="KW-0560">Oxidoreductase</keyword>
<comment type="caution">
    <text evidence="4">The sequence shown here is derived from an EMBL/GenBank/DDBJ whole genome shotgun (WGS) entry which is preliminary data.</text>
</comment>
<organism evidence="4 5">
    <name type="scientific">Lolium multiflorum</name>
    <name type="common">Italian ryegrass</name>
    <name type="synonym">Lolium perenne subsp. multiflorum</name>
    <dbReference type="NCBI Taxonomy" id="4521"/>
    <lineage>
        <taxon>Eukaryota</taxon>
        <taxon>Viridiplantae</taxon>
        <taxon>Streptophyta</taxon>
        <taxon>Embryophyta</taxon>
        <taxon>Tracheophyta</taxon>
        <taxon>Spermatophyta</taxon>
        <taxon>Magnoliopsida</taxon>
        <taxon>Liliopsida</taxon>
        <taxon>Poales</taxon>
        <taxon>Poaceae</taxon>
        <taxon>BOP clade</taxon>
        <taxon>Pooideae</taxon>
        <taxon>Poodae</taxon>
        <taxon>Poeae</taxon>
        <taxon>Poeae Chloroplast Group 2 (Poeae type)</taxon>
        <taxon>Loliodinae</taxon>
        <taxon>Loliinae</taxon>
        <taxon>Lolium</taxon>
    </lineage>
</organism>
<accession>A0AAD8RES5</accession>
<dbReference type="EMBL" id="JAUUTY010000006">
    <property type="protein sequence ID" value="KAK1618759.1"/>
    <property type="molecule type" value="Genomic_DNA"/>
</dbReference>
<dbReference type="Proteomes" id="UP001231189">
    <property type="component" value="Unassembled WGS sequence"/>
</dbReference>
<feature type="chain" id="PRO_5042271180" evidence="3">
    <location>
        <begin position="20"/>
        <end position="79"/>
    </location>
</feature>
<reference evidence="4" key="1">
    <citation type="submission" date="2023-07" db="EMBL/GenBank/DDBJ databases">
        <title>A chromosome-level genome assembly of Lolium multiflorum.</title>
        <authorList>
            <person name="Chen Y."/>
            <person name="Copetti D."/>
            <person name="Kolliker R."/>
            <person name="Studer B."/>
        </authorList>
    </citation>
    <scope>NUCLEOTIDE SEQUENCE</scope>
    <source>
        <strain evidence="4">02402/16</strain>
        <tissue evidence="4">Leaf</tissue>
    </source>
</reference>
<evidence type="ECO:0000256" key="3">
    <source>
        <dbReference type="SAM" id="SignalP"/>
    </source>
</evidence>
<dbReference type="InterPro" id="IPR036291">
    <property type="entry name" value="NAD(P)-bd_dom_sf"/>
</dbReference>
<name>A0AAD8RES5_LOLMU</name>
<evidence type="ECO:0000256" key="1">
    <source>
        <dbReference type="ARBA" id="ARBA00006484"/>
    </source>
</evidence>
<dbReference type="GO" id="GO:0016614">
    <property type="term" value="F:oxidoreductase activity, acting on CH-OH group of donors"/>
    <property type="evidence" value="ECO:0007669"/>
    <property type="project" value="UniProtKB-ARBA"/>
</dbReference>
<dbReference type="PRINTS" id="PR00081">
    <property type="entry name" value="GDHRDH"/>
</dbReference>
<protein>
    <submittedName>
        <fullName evidence="4">Uncharacterized protein</fullName>
    </submittedName>
</protein>
<evidence type="ECO:0000256" key="2">
    <source>
        <dbReference type="ARBA" id="ARBA00023002"/>
    </source>
</evidence>
<keyword evidence="5" id="KW-1185">Reference proteome</keyword>
<dbReference type="Pfam" id="PF13561">
    <property type="entry name" value="adh_short_C2"/>
    <property type="match status" value="1"/>
</dbReference>
<comment type="similarity">
    <text evidence="1">Belongs to the short-chain dehydrogenases/reductases (SDR) family.</text>
</comment>
<dbReference type="InterPro" id="IPR020904">
    <property type="entry name" value="Sc_DH/Rdtase_CS"/>
</dbReference>
<dbReference type="PANTHER" id="PTHR48107">
    <property type="entry name" value="NADPH-DEPENDENT ALDEHYDE REDUCTASE-LIKE PROTEIN, CHLOROPLASTIC-RELATED"/>
    <property type="match status" value="1"/>
</dbReference>
<dbReference type="AlphaFoldDB" id="A0AAD8RES5"/>
<feature type="signal peptide" evidence="3">
    <location>
        <begin position="1"/>
        <end position="19"/>
    </location>
</feature>
<evidence type="ECO:0000313" key="5">
    <source>
        <dbReference type="Proteomes" id="UP001231189"/>
    </source>
</evidence>
<dbReference type="PROSITE" id="PS00061">
    <property type="entry name" value="ADH_SHORT"/>
    <property type="match status" value="1"/>
</dbReference>
<keyword evidence="3" id="KW-0732">Signal</keyword>
<dbReference type="Gene3D" id="3.40.50.720">
    <property type="entry name" value="NAD(P)-binding Rossmann-like Domain"/>
    <property type="match status" value="1"/>
</dbReference>
<gene>
    <name evidence="4" type="ORF">QYE76_024276</name>
</gene>
<evidence type="ECO:0000313" key="4">
    <source>
        <dbReference type="EMBL" id="KAK1618759.1"/>
    </source>
</evidence>
<dbReference type="SUPFAM" id="SSF51735">
    <property type="entry name" value="NAD(P)-binding Rossmann-fold domains"/>
    <property type="match status" value="1"/>
</dbReference>
<dbReference type="PANTHER" id="PTHR48107:SF14">
    <property type="entry name" value="OS07G0170000 PROTEIN"/>
    <property type="match status" value="1"/>
</dbReference>